<keyword evidence="2" id="KW-1185">Reference proteome</keyword>
<dbReference type="Gene3D" id="2.160.10.10">
    <property type="entry name" value="Hexapeptide repeat proteins"/>
    <property type="match status" value="1"/>
</dbReference>
<dbReference type="InterPro" id="IPR011004">
    <property type="entry name" value="Trimer_LpxA-like_sf"/>
</dbReference>
<comment type="caution">
    <text evidence="1">The sequence shown here is derived from an EMBL/GenBank/DDBJ whole genome shotgun (WGS) entry which is preliminary data.</text>
</comment>
<gene>
    <name evidence="1" type="ORF">AMORRO_LOCUS10829</name>
</gene>
<dbReference type="AlphaFoldDB" id="A0A9N9ECM0"/>
<evidence type="ECO:0000313" key="2">
    <source>
        <dbReference type="Proteomes" id="UP000789342"/>
    </source>
</evidence>
<dbReference type="Proteomes" id="UP000789342">
    <property type="component" value="Unassembled WGS sequence"/>
</dbReference>
<dbReference type="SUPFAM" id="SSF51161">
    <property type="entry name" value="Trimeric LpxA-like enzymes"/>
    <property type="match status" value="1"/>
</dbReference>
<protein>
    <submittedName>
        <fullName evidence="1">17747_t:CDS:1</fullName>
    </submittedName>
</protein>
<proteinExistence type="predicted"/>
<accession>A0A9N9ECM0</accession>
<sequence length="67" mass="7726">GYNIHIGNSFYLNFNCIILDCKHVDIRDRVMFNPNVEERVKGDELAFPIKEVAQLFALESLLVIGSW</sequence>
<organism evidence="1 2">
    <name type="scientific">Acaulospora morrowiae</name>
    <dbReference type="NCBI Taxonomy" id="94023"/>
    <lineage>
        <taxon>Eukaryota</taxon>
        <taxon>Fungi</taxon>
        <taxon>Fungi incertae sedis</taxon>
        <taxon>Mucoromycota</taxon>
        <taxon>Glomeromycotina</taxon>
        <taxon>Glomeromycetes</taxon>
        <taxon>Diversisporales</taxon>
        <taxon>Acaulosporaceae</taxon>
        <taxon>Acaulospora</taxon>
    </lineage>
</organism>
<dbReference type="EMBL" id="CAJVPV010012582">
    <property type="protein sequence ID" value="CAG8671149.1"/>
    <property type="molecule type" value="Genomic_DNA"/>
</dbReference>
<feature type="non-terminal residue" evidence="1">
    <location>
        <position position="67"/>
    </location>
</feature>
<evidence type="ECO:0000313" key="1">
    <source>
        <dbReference type="EMBL" id="CAG8671149.1"/>
    </source>
</evidence>
<dbReference type="OrthoDB" id="25818at2759"/>
<reference evidence="1" key="1">
    <citation type="submission" date="2021-06" db="EMBL/GenBank/DDBJ databases">
        <authorList>
            <person name="Kallberg Y."/>
            <person name="Tangrot J."/>
            <person name="Rosling A."/>
        </authorList>
    </citation>
    <scope>NUCLEOTIDE SEQUENCE</scope>
    <source>
        <strain evidence="1">CL551</strain>
    </source>
</reference>
<name>A0A9N9ECM0_9GLOM</name>